<accession>U9UZL3</accession>
<evidence type="ECO:0000313" key="1">
    <source>
        <dbReference type="EMBL" id="ESA21041.1"/>
    </source>
</evidence>
<dbReference type="AlphaFoldDB" id="U9UZL3"/>
<proteinExistence type="predicted"/>
<name>U9UZL3_RHIID</name>
<sequence length="54" mass="6185">MPKLIVPVFLYAKSLKTDGSGALYVKLRDDPMMPDWLILTISHQSATNRHITDW</sequence>
<gene>
    <name evidence="1" type="ORF">GLOINDRAFT_17894</name>
</gene>
<dbReference type="HOGENOM" id="CLU_3051469_0_0_1"/>
<reference evidence="1" key="1">
    <citation type="submission" date="2013-07" db="EMBL/GenBank/DDBJ databases">
        <title>The genome of an arbuscular mycorrhizal fungus provides insights into the evolution of the oldest plant symbiosis.</title>
        <authorList>
            <consortium name="DOE Joint Genome Institute"/>
            <person name="Tisserant E."/>
            <person name="Malbreil M."/>
            <person name="Kuo A."/>
            <person name="Kohler A."/>
            <person name="Symeonidi A."/>
            <person name="Balestrini R."/>
            <person name="Charron P."/>
            <person name="Duensing N."/>
            <person name="Frei-dit-Frey N."/>
            <person name="Gianinazzi-Pearson V."/>
            <person name="Gilbert B."/>
            <person name="Handa Y."/>
            <person name="Hijri M."/>
            <person name="Kaul R."/>
            <person name="Kawaguchi M."/>
            <person name="Krajinski F."/>
            <person name="Lammers P."/>
            <person name="Lapierre D."/>
            <person name="Masclaux F.G."/>
            <person name="Murat C."/>
            <person name="Morin E."/>
            <person name="Ndikumana S."/>
            <person name="Pagni M."/>
            <person name="Petitpierre D."/>
            <person name="Requena N."/>
            <person name="Rosikiewicz P."/>
            <person name="Riley R."/>
            <person name="Saito K."/>
            <person name="San Clemente H."/>
            <person name="Shapiro H."/>
            <person name="van Tuinen D."/>
            <person name="Becard G."/>
            <person name="Bonfante P."/>
            <person name="Paszkowski U."/>
            <person name="Shachar-Hill Y."/>
            <person name="Young J.P."/>
            <person name="Sanders I.R."/>
            <person name="Henrissat B."/>
            <person name="Rensing S.A."/>
            <person name="Grigoriev I.V."/>
            <person name="Corradi N."/>
            <person name="Roux C."/>
            <person name="Martin F."/>
        </authorList>
    </citation>
    <scope>NUCLEOTIDE SEQUENCE</scope>
    <source>
        <strain evidence="1">DAOM 197198</strain>
    </source>
</reference>
<organism evidence="1">
    <name type="scientific">Rhizophagus irregularis (strain DAOM 181602 / DAOM 197198 / MUCL 43194)</name>
    <name type="common">Arbuscular mycorrhizal fungus</name>
    <name type="synonym">Glomus intraradices</name>
    <dbReference type="NCBI Taxonomy" id="747089"/>
    <lineage>
        <taxon>Eukaryota</taxon>
        <taxon>Fungi</taxon>
        <taxon>Fungi incertae sedis</taxon>
        <taxon>Mucoromycota</taxon>
        <taxon>Glomeromycotina</taxon>
        <taxon>Glomeromycetes</taxon>
        <taxon>Glomerales</taxon>
        <taxon>Glomeraceae</taxon>
        <taxon>Rhizophagus</taxon>
    </lineage>
</organism>
<protein>
    <submittedName>
        <fullName evidence="1">Uncharacterized protein</fullName>
    </submittedName>
</protein>
<dbReference type="EMBL" id="KI276789">
    <property type="protein sequence ID" value="ESA21041.1"/>
    <property type="molecule type" value="Genomic_DNA"/>
</dbReference>